<protein>
    <submittedName>
        <fullName evidence="1">Uncharacterized protein</fullName>
    </submittedName>
</protein>
<evidence type="ECO:0000313" key="3">
    <source>
        <dbReference type="Proteomes" id="UP000324748"/>
    </source>
</evidence>
<name>A0A5B0MWH8_PUCGR</name>
<sequence>MLIAQELTSVMSWAVKHHGSICPKLDAIARRAVVALNDIGSGDCEVADAKIVNNKSENGSITSINLEECEEAVGSCGTSLGR</sequence>
<dbReference type="Proteomes" id="UP000325313">
    <property type="component" value="Unassembled WGS sequence"/>
</dbReference>
<dbReference type="AlphaFoldDB" id="A0A5B0MWH8"/>
<dbReference type="EMBL" id="VSWC01000131">
    <property type="protein sequence ID" value="KAA1081177.1"/>
    <property type="molecule type" value="Genomic_DNA"/>
</dbReference>
<evidence type="ECO:0000313" key="4">
    <source>
        <dbReference type="Proteomes" id="UP000325313"/>
    </source>
</evidence>
<dbReference type="EMBL" id="VDEP01000104">
    <property type="protein sequence ID" value="KAA1131339.1"/>
    <property type="molecule type" value="Genomic_DNA"/>
</dbReference>
<reference evidence="3 4" key="1">
    <citation type="submission" date="2019-05" db="EMBL/GenBank/DDBJ databases">
        <title>Emergence of the Ug99 lineage of the wheat stem rust pathogen through somatic hybridization.</title>
        <authorList>
            <person name="Li F."/>
            <person name="Upadhyaya N.M."/>
            <person name="Sperschneider J."/>
            <person name="Matny O."/>
            <person name="Nguyen-Phuc H."/>
            <person name="Mago R."/>
            <person name="Raley C."/>
            <person name="Miller M.E."/>
            <person name="Silverstein K.A.T."/>
            <person name="Henningsen E."/>
            <person name="Hirsch C.D."/>
            <person name="Visser B."/>
            <person name="Pretorius Z.A."/>
            <person name="Steffenson B.J."/>
            <person name="Schwessinger B."/>
            <person name="Dodds P.N."/>
            <person name="Figueroa M."/>
        </authorList>
    </citation>
    <scope>NUCLEOTIDE SEQUENCE [LARGE SCALE GENOMIC DNA]</scope>
    <source>
        <strain evidence="1">21-0</strain>
        <strain evidence="2 4">Ug99</strain>
    </source>
</reference>
<proteinExistence type="predicted"/>
<dbReference type="Proteomes" id="UP000324748">
    <property type="component" value="Unassembled WGS sequence"/>
</dbReference>
<comment type="caution">
    <text evidence="1">The sequence shown here is derived from an EMBL/GenBank/DDBJ whole genome shotgun (WGS) entry which is preliminary data.</text>
</comment>
<organism evidence="1 3">
    <name type="scientific">Puccinia graminis f. sp. tritici</name>
    <dbReference type="NCBI Taxonomy" id="56615"/>
    <lineage>
        <taxon>Eukaryota</taxon>
        <taxon>Fungi</taxon>
        <taxon>Dikarya</taxon>
        <taxon>Basidiomycota</taxon>
        <taxon>Pucciniomycotina</taxon>
        <taxon>Pucciniomycetes</taxon>
        <taxon>Pucciniales</taxon>
        <taxon>Pucciniaceae</taxon>
        <taxon>Puccinia</taxon>
    </lineage>
</organism>
<gene>
    <name evidence="1" type="ORF">PGT21_030905</name>
    <name evidence="2" type="ORF">PGTUg99_032111</name>
</gene>
<keyword evidence="3" id="KW-1185">Reference proteome</keyword>
<accession>A0A5B0MWH8</accession>
<evidence type="ECO:0000313" key="2">
    <source>
        <dbReference type="EMBL" id="KAA1131339.1"/>
    </source>
</evidence>
<evidence type="ECO:0000313" key="1">
    <source>
        <dbReference type="EMBL" id="KAA1081177.1"/>
    </source>
</evidence>